<keyword evidence="2" id="KW-1185">Reference proteome</keyword>
<dbReference type="EMBL" id="JBEPLT010000009">
    <property type="protein sequence ID" value="MET3560327.1"/>
    <property type="molecule type" value="Genomic_DNA"/>
</dbReference>
<dbReference type="RefSeq" id="WP_354186650.1">
    <property type="nucleotide sequence ID" value="NZ_JBEPLT010000009.1"/>
</dbReference>
<comment type="caution">
    <text evidence="1">The sequence shown here is derived from an EMBL/GenBank/DDBJ whole genome shotgun (WGS) entry which is preliminary data.</text>
</comment>
<reference evidence="1 2" key="1">
    <citation type="submission" date="2024-06" db="EMBL/GenBank/DDBJ databases">
        <title>Genomic Encyclopedia of Type Strains, Phase IV (KMG-IV): sequencing the most valuable type-strain genomes for metagenomic binning, comparative biology and taxonomic classification.</title>
        <authorList>
            <person name="Goeker M."/>
        </authorList>
    </citation>
    <scope>NUCLEOTIDE SEQUENCE [LARGE SCALE GENOMIC DNA]</scope>
    <source>
        <strain evidence="1 2">DSM 23650</strain>
    </source>
</reference>
<gene>
    <name evidence="1" type="ORF">ABID39_001021</name>
</gene>
<accession>A0ABV2FP35</accession>
<proteinExistence type="predicted"/>
<organism evidence="1 2">
    <name type="scientific">Bartonella japonica</name>
    <dbReference type="NCBI Taxonomy" id="357761"/>
    <lineage>
        <taxon>Bacteria</taxon>
        <taxon>Pseudomonadati</taxon>
        <taxon>Pseudomonadota</taxon>
        <taxon>Alphaproteobacteria</taxon>
        <taxon>Hyphomicrobiales</taxon>
        <taxon>Bartonellaceae</taxon>
        <taxon>Bartonella</taxon>
    </lineage>
</organism>
<evidence type="ECO:0000313" key="1">
    <source>
        <dbReference type="EMBL" id="MET3560327.1"/>
    </source>
</evidence>
<evidence type="ECO:0000313" key="2">
    <source>
        <dbReference type="Proteomes" id="UP001549112"/>
    </source>
</evidence>
<protein>
    <submittedName>
        <fullName evidence="1">Uncharacterized protein</fullName>
    </submittedName>
</protein>
<dbReference type="Proteomes" id="UP001549112">
    <property type="component" value="Unassembled WGS sequence"/>
</dbReference>
<name>A0ABV2FP35_9HYPH</name>
<sequence>MPPKKLIIHNNTAEFLIFTQQAGEDGIEVRYENDTIWLNQSS</sequence>